<dbReference type="PANTHER" id="PTHR33938">
    <property type="entry name" value="FERULOYL ESTERASE B-RELATED"/>
    <property type="match status" value="1"/>
</dbReference>
<evidence type="ECO:0000313" key="12">
    <source>
        <dbReference type="Proteomes" id="UP001610446"/>
    </source>
</evidence>
<protein>
    <recommendedName>
        <fullName evidence="10">Carboxylic ester hydrolase</fullName>
        <ecNumber evidence="10">3.1.1.-</ecNumber>
    </recommendedName>
</protein>
<keyword evidence="3" id="KW-0858">Xylan degradation</keyword>
<keyword evidence="8" id="KW-1015">Disulfide bond</keyword>
<gene>
    <name evidence="11" type="ORF">BJY01DRAFT_248639</name>
</gene>
<dbReference type="Proteomes" id="UP001610446">
    <property type="component" value="Unassembled WGS sequence"/>
</dbReference>
<keyword evidence="7" id="KW-0106">Calcium</keyword>
<evidence type="ECO:0000256" key="9">
    <source>
        <dbReference type="ARBA" id="ARBA00034075"/>
    </source>
</evidence>
<comment type="similarity">
    <text evidence="1 10">Belongs to the tannase family.</text>
</comment>
<feature type="chain" id="PRO_5044958481" description="Carboxylic ester hydrolase" evidence="10">
    <location>
        <begin position="25"/>
        <end position="490"/>
    </location>
</feature>
<keyword evidence="3" id="KW-0624">Polysaccharide degradation</keyword>
<keyword evidence="4" id="KW-0479">Metal-binding</keyword>
<keyword evidence="6 10" id="KW-0378">Hydrolase</keyword>
<dbReference type="Gene3D" id="3.40.50.1820">
    <property type="entry name" value="alpha/beta hydrolase"/>
    <property type="match status" value="1"/>
</dbReference>
<evidence type="ECO:0000256" key="2">
    <source>
        <dbReference type="ARBA" id="ARBA00022487"/>
    </source>
</evidence>
<proteinExistence type="inferred from homology"/>
<keyword evidence="3" id="KW-0119">Carbohydrate metabolism</keyword>
<organism evidence="11 12">
    <name type="scientific">Aspergillus pseudoustus</name>
    <dbReference type="NCBI Taxonomy" id="1810923"/>
    <lineage>
        <taxon>Eukaryota</taxon>
        <taxon>Fungi</taxon>
        <taxon>Dikarya</taxon>
        <taxon>Ascomycota</taxon>
        <taxon>Pezizomycotina</taxon>
        <taxon>Eurotiomycetes</taxon>
        <taxon>Eurotiomycetidae</taxon>
        <taxon>Eurotiales</taxon>
        <taxon>Aspergillaceae</taxon>
        <taxon>Aspergillus</taxon>
        <taxon>Aspergillus subgen. Nidulantes</taxon>
    </lineage>
</organism>
<evidence type="ECO:0000256" key="1">
    <source>
        <dbReference type="ARBA" id="ARBA00006249"/>
    </source>
</evidence>
<dbReference type="PANTHER" id="PTHR33938:SF15">
    <property type="entry name" value="FERULOYL ESTERASE B-RELATED"/>
    <property type="match status" value="1"/>
</dbReference>
<evidence type="ECO:0000313" key="11">
    <source>
        <dbReference type="EMBL" id="KAL2843351.1"/>
    </source>
</evidence>
<evidence type="ECO:0000256" key="6">
    <source>
        <dbReference type="ARBA" id="ARBA00022801"/>
    </source>
</evidence>
<evidence type="ECO:0000256" key="4">
    <source>
        <dbReference type="ARBA" id="ARBA00022723"/>
    </source>
</evidence>
<comment type="catalytic activity">
    <reaction evidence="9">
        <text>feruloyl-polysaccharide + H2O = ferulate + polysaccharide.</text>
        <dbReference type="EC" id="3.1.1.73"/>
    </reaction>
</comment>
<sequence length="490" mass="52339">MGHIRFSFATILWAVQVSSGAAHAYPPAIRCSDLVAPPVDDASVIAISAAEITSDGVAVCDVNVTLTHGGANDKVRIETYLPLVGYTGRFQGVGGGGMVAGVSGAELAVPARQGFAAVTTDAGRPNATVADDTWAGNDQLLINFAYLSVHEMTVVGKALAEQLYGRPVDYAYWSGCSNGGRQGYEEAQRYPEDYDGILANAPGICWDRFLVTDVHPYLVEVEADIFPPACVWEAITAASIAACDELDGGKDGMINVPWRCKFDARTTIGQRACNTTITTAHARMWNDITKGPHDVDGNRIWGGLPPGTNFTSLAGKRPFSIARAWIAAFVEGNPDFDVATISLENLGAEVANSERMYRNIMGGDNPDLSGFRDAGGKLLTWHGLADQLVPVHGTIDYRRRVEKLLGGGRSVNDFYRLFLVPGVDHCAAIGNGAEPSNPLAVLIDWVERGIVPDVLPATGVVGDRDLCAYPRNMVYTGQGSLTDASSWECK</sequence>
<dbReference type="InterPro" id="IPR029058">
    <property type="entry name" value="AB_hydrolase_fold"/>
</dbReference>
<dbReference type="SUPFAM" id="SSF53474">
    <property type="entry name" value="alpha/beta-Hydrolases"/>
    <property type="match status" value="1"/>
</dbReference>
<feature type="signal peptide" evidence="10">
    <location>
        <begin position="1"/>
        <end position="24"/>
    </location>
</feature>
<evidence type="ECO:0000256" key="3">
    <source>
        <dbReference type="ARBA" id="ARBA00022651"/>
    </source>
</evidence>
<evidence type="ECO:0000256" key="10">
    <source>
        <dbReference type="RuleBase" id="RU361238"/>
    </source>
</evidence>
<dbReference type="EMBL" id="JBFXLU010000090">
    <property type="protein sequence ID" value="KAL2843351.1"/>
    <property type="molecule type" value="Genomic_DNA"/>
</dbReference>
<comment type="caution">
    <text evidence="11">The sequence shown here is derived from an EMBL/GenBank/DDBJ whole genome shotgun (WGS) entry which is preliminary data.</text>
</comment>
<keyword evidence="2" id="KW-0719">Serine esterase</keyword>
<dbReference type="EC" id="3.1.1.-" evidence="10"/>
<dbReference type="InterPro" id="IPR011118">
    <property type="entry name" value="Tannase/feruloyl_esterase"/>
</dbReference>
<name>A0ABR4JTI1_9EURO</name>
<reference evidence="11 12" key="1">
    <citation type="submission" date="2024-07" db="EMBL/GenBank/DDBJ databases">
        <title>Section-level genome sequencing and comparative genomics of Aspergillus sections Usti and Cavernicolus.</title>
        <authorList>
            <consortium name="Lawrence Berkeley National Laboratory"/>
            <person name="Nybo J.L."/>
            <person name="Vesth T.C."/>
            <person name="Theobald S."/>
            <person name="Frisvad J.C."/>
            <person name="Larsen T.O."/>
            <person name="Kjaerboelling I."/>
            <person name="Rothschild-Mancinelli K."/>
            <person name="Lyhne E.K."/>
            <person name="Kogle M.E."/>
            <person name="Barry K."/>
            <person name="Clum A."/>
            <person name="Na H."/>
            <person name="Ledsgaard L."/>
            <person name="Lin J."/>
            <person name="Lipzen A."/>
            <person name="Kuo A."/>
            <person name="Riley R."/>
            <person name="Mondo S."/>
            <person name="Labutti K."/>
            <person name="Haridas S."/>
            <person name="Pangalinan J."/>
            <person name="Salamov A.A."/>
            <person name="Simmons B.A."/>
            <person name="Magnuson J.K."/>
            <person name="Chen J."/>
            <person name="Drula E."/>
            <person name="Henrissat B."/>
            <person name="Wiebenga A."/>
            <person name="Lubbers R.J."/>
            <person name="Gomes A.C."/>
            <person name="Makela M.R."/>
            <person name="Stajich J."/>
            <person name="Grigoriev I.V."/>
            <person name="Mortensen U.H."/>
            <person name="De Vries R.P."/>
            <person name="Baker S.E."/>
            <person name="Andersen M.R."/>
        </authorList>
    </citation>
    <scope>NUCLEOTIDE SEQUENCE [LARGE SCALE GENOMIC DNA]</scope>
    <source>
        <strain evidence="11 12">CBS 123904</strain>
    </source>
</reference>
<evidence type="ECO:0000256" key="5">
    <source>
        <dbReference type="ARBA" id="ARBA00022729"/>
    </source>
</evidence>
<keyword evidence="5 10" id="KW-0732">Signal</keyword>
<keyword evidence="12" id="KW-1185">Reference proteome</keyword>
<dbReference type="Pfam" id="PF07519">
    <property type="entry name" value="Tannase"/>
    <property type="match status" value="1"/>
</dbReference>
<accession>A0ABR4JTI1</accession>
<evidence type="ECO:0000256" key="7">
    <source>
        <dbReference type="ARBA" id="ARBA00022837"/>
    </source>
</evidence>
<evidence type="ECO:0000256" key="8">
    <source>
        <dbReference type="ARBA" id="ARBA00023157"/>
    </source>
</evidence>